<dbReference type="PRINTS" id="PR00081">
    <property type="entry name" value="GDHRDH"/>
</dbReference>
<dbReference type="PANTHER" id="PTHR42898:SF6">
    <property type="entry name" value="NADP-DEPENDENT MANNITOL DEHYDROGENASE"/>
    <property type="match status" value="1"/>
</dbReference>
<dbReference type="PRINTS" id="PR00080">
    <property type="entry name" value="SDRFAMILY"/>
</dbReference>
<name>A0A2P6VDG4_9CHLO</name>
<dbReference type="EMBL" id="LHPF02000011">
    <property type="protein sequence ID" value="PSC72101.1"/>
    <property type="molecule type" value="Genomic_DNA"/>
</dbReference>
<reference evidence="2 3" key="1">
    <citation type="journal article" date="2018" name="Plant J.">
        <title>Genome sequences of Chlorella sorokiniana UTEX 1602 and Micractinium conductrix SAG 241.80: implications to maltose excretion by a green alga.</title>
        <authorList>
            <person name="Arriola M.B."/>
            <person name="Velmurugan N."/>
            <person name="Zhang Y."/>
            <person name="Plunkett M.H."/>
            <person name="Hondzo H."/>
            <person name="Barney B.M."/>
        </authorList>
    </citation>
    <scope>NUCLEOTIDE SEQUENCE [LARGE SCALE GENOMIC DNA]</scope>
    <source>
        <strain evidence="2 3">SAG 241.80</strain>
    </source>
</reference>
<keyword evidence="1" id="KW-0560">Oxidoreductase</keyword>
<organism evidence="2 3">
    <name type="scientific">Micractinium conductrix</name>
    <dbReference type="NCBI Taxonomy" id="554055"/>
    <lineage>
        <taxon>Eukaryota</taxon>
        <taxon>Viridiplantae</taxon>
        <taxon>Chlorophyta</taxon>
        <taxon>core chlorophytes</taxon>
        <taxon>Trebouxiophyceae</taxon>
        <taxon>Chlorellales</taxon>
        <taxon>Chlorellaceae</taxon>
        <taxon>Chlorella clade</taxon>
        <taxon>Micractinium</taxon>
    </lineage>
</organism>
<dbReference type="Proteomes" id="UP000239649">
    <property type="component" value="Unassembled WGS sequence"/>
</dbReference>
<dbReference type="PANTHER" id="PTHR42898">
    <property type="entry name" value="TROPINONE REDUCTASE"/>
    <property type="match status" value="1"/>
</dbReference>
<accession>A0A2P6VDG4</accession>
<dbReference type="Pfam" id="PF13561">
    <property type="entry name" value="adh_short_C2"/>
    <property type="match status" value="1"/>
</dbReference>
<dbReference type="AlphaFoldDB" id="A0A2P6VDG4"/>
<comment type="caution">
    <text evidence="2">The sequence shown here is derived from an EMBL/GenBank/DDBJ whole genome shotgun (WGS) entry which is preliminary data.</text>
</comment>
<evidence type="ECO:0000256" key="1">
    <source>
        <dbReference type="ARBA" id="ARBA00023002"/>
    </source>
</evidence>
<keyword evidence="3" id="KW-1185">Reference proteome</keyword>
<evidence type="ECO:0000313" key="3">
    <source>
        <dbReference type="Proteomes" id="UP000239649"/>
    </source>
</evidence>
<proteinExistence type="predicted"/>
<dbReference type="InterPro" id="IPR002347">
    <property type="entry name" value="SDR_fam"/>
</dbReference>
<dbReference type="InterPro" id="IPR036291">
    <property type="entry name" value="NAD(P)-bd_dom_sf"/>
</dbReference>
<dbReference type="Gene3D" id="3.40.50.720">
    <property type="entry name" value="NAD(P)-binding Rossmann-like Domain"/>
    <property type="match status" value="1"/>
</dbReference>
<evidence type="ECO:0000313" key="2">
    <source>
        <dbReference type="EMBL" id="PSC72101.1"/>
    </source>
</evidence>
<dbReference type="InterPro" id="IPR045000">
    <property type="entry name" value="TR"/>
</dbReference>
<gene>
    <name evidence="2" type="ORF">C2E20_4585</name>
</gene>
<sequence length="200" mass="21029">MSVAEERALLVEEASAAFGGKLNVLFNNVGTNVRKPTVDFTQADFSFLMSTNFESAFNLAQLAHPLLKASGDGIVIFNSSVSGGPTAMSSGSLYAATKAALNQLAKNLTCEWAADGVRAVAVAPWYIATPLAQQVLQDKQYEAAVLERTPMGRVGQPEEVARVVAFLASPAASYIAGATIPVDGGYLSKGFWWGAAPPRS</sequence>
<dbReference type="STRING" id="554055.A0A2P6VDG4"/>
<protein>
    <submittedName>
        <fullName evidence="2">Tropinone reductase-like protein</fullName>
    </submittedName>
</protein>
<dbReference type="SUPFAM" id="SSF51735">
    <property type="entry name" value="NAD(P)-binding Rossmann-fold domains"/>
    <property type="match status" value="1"/>
</dbReference>
<dbReference type="OrthoDB" id="417891at2759"/>
<dbReference type="GO" id="GO:0016491">
    <property type="term" value="F:oxidoreductase activity"/>
    <property type="evidence" value="ECO:0007669"/>
    <property type="project" value="UniProtKB-KW"/>
</dbReference>